<evidence type="ECO:0000313" key="3">
    <source>
        <dbReference type="EnsemblMetazoa" id="tetur10g01620.1"/>
    </source>
</evidence>
<name>T1KF28_TETUR</name>
<feature type="region of interest" description="Disordered" evidence="1">
    <location>
        <begin position="391"/>
        <end position="446"/>
    </location>
</feature>
<keyword evidence="2" id="KW-1133">Transmembrane helix</keyword>
<organism evidence="3 4">
    <name type="scientific">Tetranychus urticae</name>
    <name type="common">Two-spotted spider mite</name>
    <dbReference type="NCBI Taxonomy" id="32264"/>
    <lineage>
        <taxon>Eukaryota</taxon>
        <taxon>Metazoa</taxon>
        <taxon>Ecdysozoa</taxon>
        <taxon>Arthropoda</taxon>
        <taxon>Chelicerata</taxon>
        <taxon>Arachnida</taxon>
        <taxon>Acari</taxon>
        <taxon>Acariformes</taxon>
        <taxon>Trombidiformes</taxon>
        <taxon>Prostigmata</taxon>
        <taxon>Eleutherengona</taxon>
        <taxon>Raphignathae</taxon>
        <taxon>Tetranychoidea</taxon>
        <taxon>Tetranychidae</taxon>
        <taxon>Tetranychus</taxon>
    </lineage>
</organism>
<feature type="compositionally biased region" description="Basic residues" evidence="1">
    <location>
        <begin position="436"/>
        <end position="446"/>
    </location>
</feature>
<dbReference type="OrthoDB" id="2016540at2759"/>
<gene>
    <name evidence="3" type="primary">107363774</name>
</gene>
<dbReference type="eggNOG" id="KOG1109">
    <property type="taxonomic scope" value="Eukaryota"/>
</dbReference>
<accession>T1KF28</accession>
<evidence type="ECO:0008006" key="5">
    <source>
        <dbReference type="Google" id="ProtNLM"/>
    </source>
</evidence>
<dbReference type="HOGENOM" id="CLU_033298_0_1_1"/>
<keyword evidence="2" id="KW-0472">Membrane</keyword>
<evidence type="ECO:0000256" key="2">
    <source>
        <dbReference type="SAM" id="Phobius"/>
    </source>
</evidence>
<keyword evidence="2" id="KW-0812">Transmembrane</keyword>
<feature type="transmembrane region" description="Helical" evidence="2">
    <location>
        <begin position="46"/>
        <end position="63"/>
    </location>
</feature>
<evidence type="ECO:0000313" key="4">
    <source>
        <dbReference type="Proteomes" id="UP000015104"/>
    </source>
</evidence>
<feature type="compositionally biased region" description="Low complexity" evidence="1">
    <location>
        <begin position="391"/>
        <end position="427"/>
    </location>
</feature>
<reference evidence="3" key="2">
    <citation type="submission" date="2015-06" db="UniProtKB">
        <authorList>
            <consortium name="EnsemblMetazoa"/>
        </authorList>
    </citation>
    <scope>IDENTIFICATION</scope>
</reference>
<feature type="transmembrane region" description="Helical" evidence="2">
    <location>
        <begin position="83"/>
        <end position="107"/>
    </location>
</feature>
<feature type="transmembrane region" description="Helical" evidence="2">
    <location>
        <begin position="266"/>
        <end position="288"/>
    </location>
</feature>
<evidence type="ECO:0000256" key="1">
    <source>
        <dbReference type="SAM" id="MobiDB-lite"/>
    </source>
</evidence>
<dbReference type="KEGG" id="tut:107363774"/>
<dbReference type="STRING" id="32264.T1KF28"/>
<dbReference type="EnsemblMetazoa" id="tetur10g01620.1">
    <property type="protein sequence ID" value="tetur10g01620.1"/>
    <property type="gene ID" value="tetur10g01620"/>
</dbReference>
<dbReference type="OMA" id="QIICPTT"/>
<keyword evidence="4" id="KW-1185">Reference proteome</keyword>
<feature type="transmembrane region" description="Helical" evidence="2">
    <location>
        <begin position="360"/>
        <end position="377"/>
    </location>
</feature>
<dbReference type="EMBL" id="CAEY01000031">
    <property type="status" value="NOT_ANNOTATED_CDS"/>
    <property type="molecule type" value="Genomic_DNA"/>
</dbReference>
<protein>
    <recommendedName>
        <fullName evidence="5">Vacuole membrane protein 1</fullName>
    </recommendedName>
</protein>
<dbReference type="AlphaFoldDB" id="T1KF28"/>
<proteinExistence type="predicted"/>
<sequence>MEIWDTKKENLVLWKKPVATIDYALRESLYLTYQCFHWLKGHLKTTLLFLLTLATLLITYSYYFEDFHSTYFNIIWKKILWSAYWIGLGILSSVGFGTGLHTFILYLGPHIAKVTLAAYECGSLSFPEPPYPDEIVCPDLPDSRPVSVWDIISKVRLEAFMWGAGTALGELPPYFMAKVKRLSGRTIEELETQELLEASKQKNGSVKNGRSKKGGGNKKNSLISRIINNISDKFDRASSWVQFLVKKVGFFGILFCASFPNPVYDLAGITCGHCLVPFWTFFGATLIGKAVIKMHIQKLFVIIAFNENLLENFVDKIKDLPVLGKYLHEPFRDFLINQKERLHGKVVNKPHWIASLFEKIVMTMIIYFLLSIINSLAQRYHSRVSKALSKSSSSSSLSSTSSKNSQFVKSSLSKSPSPSSLKAPSSPTDSSDTALNKRKKKRKSKD</sequence>
<reference evidence="4" key="1">
    <citation type="submission" date="2011-08" db="EMBL/GenBank/DDBJ databases">
        <authorList>
            <person name="Rombauts S."/>
        </authorList>
    </citation>
    <scope>NUCLEOTIDE SEQUENCE</scope>
    <source>
        <strain evidence="4">London</strain>
    </source>
</reference>
<dbReference type="Proteomes" id="UP000015104">
    <property type="component" value="Unassembled WGS sequence"/>
</dbReference>